<comment type="caution">
    <text evidence="2">The sequence shown here is derived from an EMBL/GenBank/DDBJ whole genome shotgun (WGS) entry which is preliminary data.</text>
</comment>
<name>A0AAV2VXP6_9VIBR</name>
<keyword evidence="1" id="KW-0732">Signal</keyword>
<reference evidence="2 3" key="1">
    <citation type="journal article" date="2013" name="ISME J.">
        <title>Comparative genomics of pathogenic lineages of Vibrio nigripulchritudo identifies virulence-associated traits.</title>
        <authorList>
            <person name="Goudenege D."/>
            <person name="Labreuche Y."/>
            <person name="Krin E."/>
            <person name="Ansquer D."/>
            <person name="Mangenot S."/>
            <person name="Calteau A."/>
            <person name="Medigue C."/>
            <person name="Mazel D."/>
            <person name="Polz M.F."/>
            <person name="Le Roux F."/>
        </authorList>
    </citation>
    <scope>NUCLEOTIDE SEQUENCE [LARGE SCALE GENOMIC DNA]</scope>
    <source>
        <strain evidence="2 3">SOn1</strain>
    </source>
</reference>
<evidence type="ECO:0000313" key="3">
    <source>
        <dbReference type="Proteomes" id="UP000018211"/>
    </source>
</evidence>
<dbReference type="Proteomes" id="UP000018211">
    <property type="component" value="Unassembled WGS sequence"/>
</dbReference>
<dbReference type="AlphaFoldDB" id="A0AAV2VXP6"/>
<evidence type="ECO:0000256" key="1">
    <source>
        <dbReference type="SAM" id="SignalP"/>
    </source>
</evidence>
<dbReference type="EMBL" id="CAOF01000179">
    <property type="protein sequence ID" value="CCO49522.1"/>
    <property type="molecule type" value="Genomic_DNA"/>
</dbReference>
<gene>
    <name evidence="2" type="ORF">VIBNISOn1_830080</name>
</gene>
<accession>A0AAV2VXP6</accession>
<organism evidence="2 3">
    <name type="scientific">Vibrio nigripulchritudo SOn1</name>
    <dbReference type="NCBI Taxonomy" id="1238450"/>
    <lineage>
        <taxon>Bacteria</taxon>
        <taxon>Pseudomonadati</taxon>
        <taxon>Pseudomonadota</taxon>
        <taxon>Gammaproteobacteria</taxon>
        <taxon>Vibrionales</taxon>
        <taxon>Vibrionaceae</taxon>
        <taxon>Vibrio</taxon>
    </lineage>
</organism>
<protein>
    <submittedName>
        <fullName evidence="2">Uncharacterized protein</fullName>
    </submittedName>
</protein>
<feature type="signal peptide" evidence="1">
    <location>
        <begin position="1"/>
        <end position="20"/>
    </location>
</feature>
<evidence type="ECO:0000313" key="2">
    <source>
        <dbReference type="EMBL" id="CCO49522.1"/>
    </source>
</evidence>
<proteinExistence type="predicted"/>
<sequence>MIRNILLLSASLSFLGSASAASYSQDTNTVKKVFANPNGAIALQLDGGFPNAIRANQCSRNNGWAGLSKSDDVIKSTILTAKASGMKLTVTIEGCEGSWFKIKDLYLQ</sequence>
<feature type="chain" id="PRO_5044010834" evidence="1">
    <location>
        <begin position="21"/>
        <end position="108"/>
    </location>
</feature>